<dbReference type="Proteomes" id="UP000250915">
    <property type="component" value="Unassembled WGS sequence"/>
</dbReference>
<proteinExistence type="predicted"/>
<sequence length="64" mass="7136">MQFRAGESHDRLDCVAVCREVWSAMSLSTDRKVRVLVINERAGTVEACRPRAPRVVAGIRLLPS</sequence>
<comment type="caution">
    <text evidence="1">The sequence shown here is derived from an EMBL/GenBank/DDBJ whole genome shotgun (WGS) entry which is preliminary data.</text>
</comment>
<dbReference type="EMBL" id="QMEV01000027">
    <property type="protein sequence ID" value="RAV09998.1"/>
    <property type="molecule type" value="Genomic_DNA"/>
</dbReference>
<reference evidence="1 2" key="1">
    <citation type="submission" date="2018-06" db="EMBL/GenBank/DDBJ databases">
        <title>NTM in soil in Japan.</title>
        <authorList>
            <person name="Ohya K."/>
        </authorList>
    </citation>
    <scope>NUCLEOTIDE SEQUENCE [LARGE SCALE GENOMIC DNA]</scope>
    <source>
        <strain evidence="1 2">GF28</strain>
    </source>
</reference>
<protein>
    <submittedName>
        <fullName evidence="1">Uncharacterized protein</fullName>
    </submittedName>
</protein>
<gene>
    <name evidence="1" type="ORF">DQP57_14320</name>
</gene>
<organism evidence="1 2">
    <name type="scientific">Mycobacterium colombiense</name>
    <dbReference type="NCBI Taxonomy" id="339268"/>
    <lineage>
        <taxon>Bacteria</taxon>
        <taxon>Bacillati</taxon>
        <taxon>Actinomycetota</taxon>
        <taxon>Actinomycetes</taxon>
        <taxon>Mycobacteriales</taxon>
        <taxon>Mycobacteriaceae</taxon>
        <taxon>Mycobacterium</taxon>
        <taxon>Mycobacterium avium complex (MAC)</taxon>
    </lineage>
</organism>
<accession>A0A329LRC4</accession>
<evidence type="ECO:0000313" key="2">
    <source>
        <dbReference type="Proteomes" id="UP000250915"/>
    </source>
</evidence>
<evidence type="ECO:0000313" key="1">
    <source>
        <dbReference type="EMBL" id="RAV09998.1"/>
    </source>
</evidence>
<dbReference type="AlphaFoldDB" id="A0A329LRC4"/>
<name>A0A329LRC4_9MYCO</name>